<feature type="chain" id="PRO_5044869811" description="Fibrinogen C-terminal domain-containing protein" evidence="1">
    <location>
        <begin position="20"/>
        <end position="275"/>
    </location>
</feature>
<dbReference type="Gene3D" id="3.90.215.10">
    <property type="entry name" value="Gamma Fibrinogen, chain A, domain 1"/>
    <property type="match status" value="1"/>
</dbReference>
<dbReference type="SMART" id="SM00186">
    <property type="entry name" value="FBG"/>
    <property type="match status" value="1"/>
</dbReference>
<evidence type="ECO:0000256" key="1">
    <source>
        <dbReference type="SAM" id="SignalP"/>
    </source>
</evidence>
<organism evidence="3 4">
    <name type="scientific">Sinanodonta woodiana</name>
    <name type="common">Chinese pond mussel</name>
    <name type="synonym">Anodonta woodiana</name>
    <dbReference type="NCBI Taxonomy" id="1069815"/>
    <lineage>
        <taxon>Eukaryota</taxon>
        <taxon>Metazoa</taxon>
        <taxon>Spiralia</taxon>
        <taxon>Lophotrochozoa</taxon>
        <taxon>Mollusca</taxon>
        <taxon>Bivalvia</taxon>
        <taxon>Autobranchia</taxon>
        <taxon>Heteroconchia</taxon>
        <taxon>Palaeoheterodonta</taxon>
        <taxon>Unionida</taxon>
        <taxon>Unionoidea</taxon>
        <taxon>Unionidae</taxon>
        <taxon>Unioninae</taxon>
        <taxon>Sinanodonta</taxon>
    </lineage>
</organism>
<feature type="domain" description="Fibrinogen C-terminal" evidence="2">
    <location>
        <begin position="62"/>
        <end position="273"/>
    </location>
</feature>
<feature type="signal peptide" evidence="1">
    <location>
        <begin position="1"/>
        <end position="19"/>
    </location>
</feature>
<evidence type="ECO:0000313" key="3">
    <source>
        <dbReference type="EMBL" id="KAL3871692.1"/>
    </source>
</evidence>
<dbReference type="InterPro" id="IPR014716">
    <property type="entry name" value="Fibrinogen_a/b/g_C_1"/>
</dbReference>
<dbReference type="InterPro" id="IPR036056">
    <property type="entry name" value="Fibrinogen-like_C"/>
</dbReference>
<dbReference type="PANTHER" id="PTHR19143">
    <property type="entry name" value="FIBRINOGEN/TENASCIN/ANGIOPOEITIN"/>
    <property type="match status" value="1"/>
</dbReference>
<gene>
    <name evidence="3" type="ORF">ACJMK2_039676</name>
</gene>
<dbReference type="PROSITE" id="PS51406">
    <property type="entry name" value="FIBRINOGEN_C_2"/>
    <property type="match status" value="1"/>
</dbReference>
<proteinExistence type="predicted"/>
<dbReference type="EMBL" id="JBJQND010000007">
    <property type="protein sequence ID" value="KAL3871692.1"/>
    <property type="molecule type" value="Genomic_DNA"/>
</dbReference>
<reference evidence="3 4" key="1">
    <citation type="submission" date="2024-11" db="EMBL/GenBank/DDBJ databases">
        <title>Chromosome-level genome assembly of the freshwater bivalve Anodonta woodiana.</title>
        <authorList>
            <person name="Chen X."/>
        </authorList>
    </citation>
    <scope>NUCLEOTIDE SEQUENCE [LARGE SCALE GENOMIC DNA]</scope>
    <source>
        <strain evidence="3">MN2024</strain>
        <tissue evidence="3">Gills</tissue>
    </source>
</reference>
<dbReference type="CDD" id="cd00087">
    <property type="entry name" value="FReD"/>
    <property type="match status" value="1"/>
</dbReference>
<evidence type="ECO:0000313" key="4">
    <source>
        <dbReference type="Proteomes" id="UP001634394"/>
    </source>
</evidence>
<protein>
    <recommendedName>
        <fullName evidence="2">Fibrinogen C-terminal domain-containing protein</fullName>
    </recommendedName>
</protein>
<dbReference type="InterPro" id="IPR050373">
    <property type="entry name" value="Fibrinogen_C-term_domain"/>
</dbReference>
<dbReference type="Pfam" id="PF00147">
    <property type="entry name" value="Fibrinogen_C"/>
    <property type="match status" value="1"/>
</dbReference>
<dbReference type="AlphaFoldDB" id="A0ABD3WCV0"/>
<keyword evidence="1" id="KW-0732">Signal</keyword>
<sequence>MEITCLFFVLATISSTGMGYRSDEFICKRITNDMKDLDTNFAGDNYHVAEKDGNSMTETKSDILKTYARDCLELYDKGEKRDGIYKVSPDDGCPIRVYCDMTNGGWTVMQRRKDGSVSFKRTWAEYVEGFGDLEGDYWLGLNQIHRLTKDGSQIYIHLQQYDGKWLYAHYKDFTVNNAVTAYKMNVDKYGFEGTTPEFLGYHDNMKFSTYDRDNDNYAGSCSFYHGDCGWWFNTCYRFNPNGMYNNKNVNGLSYYSDDYIYMKNSVIKLKRNKHC</sequence>
<comment type="caution">
    <text evidence="3">The sequence shown here is derived from an EMBL/GenBank/DDBJ whole genome shotgun (WGS) entry which is preliminary data.</text>
</comment>
<dbReference type="InterPro" id="IPR002181">
    <property type="entry name" value="Fibrinogen_a/b/g_C_dom"/>
</dbReference>
<name>A0ABD3WCV0_SINWO</name>
<dbReference type="Proteomes" id="UP001634394">
    <property type="component" value="Unassembled WGS sequence"/>
</dbReference>
<dbReference type="SUPFAM" id="SSF56496">
    <property type="entry name" value="Fibrinogen C-terminal domain-like"/>
    <property type="match status" value="1"/>
</dbReference>
<keyword evidence="4" id="KW-1185">Reference proteome</keyword>
<dbReference type="NCBIfam" id="NF040941">
    <property type="entry name" value="GGGWT_bact"/>
    <property type="match status" value="1"/>
</dbReference>
<accession>A0ABD3WCV0</accession>
<evidence type="ECO:0000259" key="2">
    <source>
        <dbReference type="PROSITE" id="PS51406"/>
    </source>
</evidence>